<evidence type="ECO:0000313" key="10">
    <source>
        <dbReference type="Proteomes" id="UP000251213"/>
    </source>
</evidence>
<feature type="transmembrane region" description="Helical" evidence="8">
    <location>
        <begin position="71"/>
        <end position="90"/>
    </location>
</feature>
<reference evidence="9 10" key="2">
    <citation type="submission" date="2018-06" db="EMBL/GenBank/DDBJ databases">
        <authorList>
            <person name="Zhirakovskaya E."/>
        </authorList>
    </citation>
    <scope>NUCLEOTIDE SEQUENCE [LARGE SCALE GENOMIC DNA]</scope>
    <source>
        <strain evidence="9 10">FBKL4.011</strain>
    </source>
</reference>
<feature type="transmembrane region" description="Helical" evidence="8">
    <location>
        <begin position="47"/>
        <end position="65"/>
    </location>
</feature>
<feature type="transmembrane region" description="Helical" evidence="8">
    <location>
        <begin position="110"/>
        <end position="127"/>
    </location>
</feature>
<evidence type="ECO:0000256" key="6">
    <source>
        <dbReference type="ARBA" id="ARBA00022989"/>
    </source>
</evidence>
<comment type="caution">
    <text evidence="9">The sequence shown here is derived from an EMBL/GenBank/DDBJ whole genome shotgun (WGS) entry which is preliminary data.</text>
</comment>
<dbReference type="PANTHER" id="PTHR36122">
    <property type="entry name" value="NICOTINAMIDE RIBOSIDE TRANSPORTER PNUC"/>
    <property type="match status" value="1"/>
</dbReference>
<keyword evidence="5 8" id="KW-0812">Transmembrane</keyword>
<keyword evidence="4" id="KW-1003">Cell membrane</keyword>
<evidence type="ECO:0000313" key="9">
    <source>
        <dbReference type="EMBL" id="RAL26888.1"/>
    </source>
</evidence>
<evidence type="ECO:0000256" key="7">
    <source>
        <dbReference type="ARBA" id="ARBA00023136"/>
    </source>
</evidence>
<comment type="subcellular location">
    <subcellularLocation>
        <location evidence="1">Cell membrane</location>
        <topology evidence="1">Multi-pass membrane protein</topology>
    </subcellularLocation>
</comment>
<dbReference type="Pfam" id="PF04973">
    <property type="entry name" value="NMN_transporter"/>
    <property type="match status" value="1"/>
</dbReference>
<dbReference type="OrthoDB" id="9791248at2"/>
<sequence>MIQHPLFVIIASLITVAVGLYLGSSYIEIFATVMGIINLWLLAKEKVLNFLFGIITVTTFLYIYFTQSLYAMVLLSVFQLAFNVYGWYYWLRDRGNQDVRPTVQMTPKQIGITIVVILIGWMAWSYYEVNYTEVPHPYLDSLNLVISLVAQYLLSKKFLENWHLWILTNIILIITYLITGLYVMIIYSVIGFILCIQGLIEWKKSLQMLKR</sequence>
<evidence type="ECO:0000256" key="4">
    <source>
        <dbReference type="ARBA" id="ARBA00022475"/>
    </source>
</evidence>
<dbReference type="RefSeq" id="WP_113657492.1">
    <property type="nucleotide sequence ID" value="NZ_KZ845663.1"/>
</dbReference>
<evidence type="ECO:0000256" key="8">
    <source>
        <dbReference type="SAM" id="Phobius"/>
    </source>
</evidence>
<evidence type="ECO:0000256" key="3">
    <source>
        <dbReference type="ARBA" id="ARBA00022448"/>
    </source>
</evidence>
<dbReference type="GO" id="GO:0005886">
    <property type="term" value="C:plasma membrane"/>
    <property type="evidence" value="ECO:0007669"/>
    <property type="project" value="UniProtKB-SubCell"/>
</dbReference>
<evidence type="ECO:0000256" key="1">
    <source>
        <dbReference type="ARBA" id="ARBA00004651"/>
    </source>
</evidence>
<proteinExistence type="inferred from homology"/>
<keyword evidence="7 8" id="KW-0472">Membrane</keyword>
<keyword evidence="10" id="KW-1185">Reference proteome</keyword>
<name>A0A364K9C9_9BACL</name>
<dbReference type="InterPro" id="IPR006419">
    <property type="entry name" value="NMN_transpt_PnuC"/>
</dbReference>
<accession>A0A364K9C9</accession>
<protein>
    <submittedName>
        <fullName evidence="9">Nicotinamide mononucleotide transporter PnuC</fullName>
    </submittedName>
</protein>
<evidence type="ECO:0000256" key="5">
    <source>
        <dbReference type="ARBA" id="ARBA00022692"/>
    </source>
</evidence>
<comment type="similarity">
    <text evidence="2">Belongs to the nicotinamide ribonucleoside (NR) uptake permease (TC 4.B.1) family.</text>
</comment>
<dbReference type="Proteomes" id="UP000251213">
    <property type="component" value="Unassembled WGS sequence"/>
</dbReference>
<feature type="transmembrane region" description="Helical" evidence="8">
    <location>
        <begin position="6"/>
        <end position="27"/>
    </location>
</feature>
<dbReference type="AlphaFoldDB" id="A0A364K9C9"/>
<dbReference type="EMBL" id="QJKK01000001">
    <property type="protein sequence ID" value="RAL26888.1"/>
    <property type="molecule type" value="Genomic_DNA"/>
</dbReference>
<keyword evidence="3" id="KW-0813">Transport</keyword>
<dbReference type="NCBIfam" id="TIGR01528">
    <property type="entry name" value="NMN_trans_PnuC"/>
    <property type="match status" value="1"/>
</dbReference>
<evidence type="ECO:0000256" key="2">
    <source>
        <dbReference type="ARBA" id="ARBA00006669"/>
    </source>
</evidence>
<reference evidence="9 10" key="1">
    <citation type="submission" date="2018-06" db="EMBL/GenBank/DDBJ databases">
        <title>Thermoflavimicrobium daqus sp. nov., a thermophilic microbe isolated from Moutai-flavour Daqu.</title>
        <authorList>
            <person name="Wang X."/>
            <person name="Zhou H."/>
        </authorList>
    </citation>
    <scope>NUCLEOTIDE SEQUENCE [LARGE SCALE GENOMIC DNA]</scope>
    <source>
        <strain evidence="9 10">FBKL4.011</strain>
    </source>
</reference>
<gene>
    <name evidence="9" type="ORF">DL897_02240</name>
</gene>
<dbReference type="GO" id="GO:0034257">
    <property type="term" value="F:nicotinamide riboside transmembrane transporter activity"/>
    <property type="evidence" value="ECO:0007669"/>
    <property type="project" value="InterPro"/>
</dbReference>
<organism evidence="9 10">
    <name type="scientific">Thermoflavimicrobium daqui</name>
    <dbReference type="NCBI Taxonomy" id="2137476"/>
    <lineage>
        <taxon>Bacteria</taxon>
        <taxon>Bacillati</taxon>
        <taxon>Bacillota</taxon>
        <taxon>Bacilli</taxon>
        <taxon>Bacillales</taxon>
        <taxon>Thermoactinomycetaceae</taxon>
        <taxon>Thermoflavimicrobium</taxon>
    </lineage>
</organism>
<keyword evidence="6 8" id="KW-1133">Transmembrane helix</keyword>
<feature type="transmembrane region" description="Helical" evidence="8">
    <location>
        <begin position="162"/>
        <end position="178"/>
    </location>
</feature>
<dbReference type="PANTHER" id="PTHR36122:SF2">
    <property type="entry name" value="NICOTINAMIDE RIBOSIDE TRANSPORTER PNUC"/>
    <property type="match status" value="1"/>
</dbReference>